<proteinExistence type="inferred from homology"/>
<dbReference type="InterPro" id="IPR013766">
    <property type="entry name" value="Thioredoxin_domain"/>
</dbReference>
<feature type="signal peptide" evidence="12">
    <location>
        <begin position="1"/>
        <end position="22"/>
    </location>
</feature>
<protein>
    <recommendedName>
        <fullName evidence="2">thioredoxin-dependent peroxiredoxin</fullName>
        <ecNumber evidence="2">1.11.1.24</ecNumber>
    </recommendedName>
    <alternativeName>
        <fullName evidence="8">Thioredoxin peroxidase</fullName>
    </alternativeName>
    <alternativeName>
        <fullName evidence="10">Thioredoxin-dependent peroxiredoxin Bcp</fullName>
    </alternativeName>
</protein>
<comment type="caution">
    <text evidence="14">The sequence shown here is derived from an EMBL/GenBank/DDBJ whole genome shotgun (WGS) entry which is preliminary data.</text>
</comment>
<evidence type="ECO:0000259" key="13">
    <source>
        <dbReference type="PROSITE" id="PS51352"/>
    </source>
</evidence>
<keyword evidence="3" id="KW-0575">Peroxidase</keyword>
<dbReference type="AlphaFoldDB" id="A0A3M0CEI4"/>
<evidence type="ECO:0000256" key="12">
    <source>
        <dbReference type="SAM" id="SignalP"/>
    </source>
</evidence>
<reference evidence="14 15" key="1">
    <citation type="submission" date="2018-10" db="EMBL/GenBank/DDBJ databases">
        <title>Genomic Encyclopedia of Archaeal and Bacterial Type Strains, Phase II (KMG-II): from individual species to whole genera.</title>
        <authorList>
            <person name="Goeker M."/>
        </authorList>
    </citation>
    <scope>NUCLEOTIDE SEQUENCE [LARGE SCALE GENOMIC DNA]</scope>
    <source>
        <strain evidence="14 15">DSM 25217</strain>
    </source>
</reference>
<evidence type="ECO:0000256" key="4">
    <source>
        <dbReference type="ARBA" id="ARBA00022862"/>
    </source>
</evidence>
<dbReference type="EC" id="1.11.1.24" evidence="2"/>
<evidence type="ECO:0000256" key="10">
    <source>
        <dbReference type="ARBA" id="ARBA00042639"/>
    </source>
</evidence>
<keyword evidence="5" id="KW-0560">Oxidoreductase</keyword>
<evidence type="ECO:0000256" key="1">
    <source>
        <dbReference type="ARBA" id="ARBA00003330"/>
    </source>
</evidence>
<keyword evidence="6" id="KW-1015">Disulfide bond</keyword>
<evidence type="ECO:0000256" key="6">
    <source>
        <dbReference type="ARBA" id="ARBA00023157"/>
    </source>
</evidence>
<evidence type="ECO:0000256" key="9">
    <source>
        <dbReference type="ARBA" id="ARBA00038489"/>
    </source>
</evidence>
<evidence type="ECO:0000256" key="5">
    <source>
        <dbReference type="ARBA" id="ARBA00023002"/>
    </source>
</evidence>
<dbReference type="Pfam" id="PF00578">
    <property type="entry name" value="AhpC-TSA"/>
    <property type="match status" value="1"/>
</dbReference>
<dbReference type="GO" id="GO:0034599">
    <property type="term" value="P:cellular response to oxidative stress"/>
    <property type="evidence" value="ECO:0007669"/>
    <property type="project" value="TreeGrafter"/>
</dbReference>
<dbReference type="InterPro" id="IPR000866">
    <property type="entry name" value="AhpC/TSA"/>
</dbReference>
<accession>A0A3M0CEI4</accession>
<dbReference type="InParanoid" id="A0A3M0CEI4"/>
<dbReference type="PROSITE" id="PS51352">
    <property type="entry name" value="THIOREDOXIN_2"/>
    <property type="match status" value="1"/>
</dbReference>
<dbReference type="GO" id="GO:0045454">
    <property type="term" value="P:cell redox homeostasis"/>
    <property type="evidence" value="ECO:0007669"/>
    <property type="project" value="TreeGrafter"/>
</dbReference>
<keyword evidence="12" id="KW-0732">Signal</keyword>
<comment type="catalytic activity">
    <reaction evidence="11">
        <text>a hydroperoxide + [thioredoxin]-dithiol = an alcohol + [thioredoxin]-disulfide + H2O</text>
        <dbReference type="Rhea" id="RHEA:62620"/>
        <dbReference type="Rhea" id="RHEA-COMP:10698"/>
        <dbReference type="Rhea" id="RHEA-COMP:10700"/>
        <dbReference type="ChEBI" id="CHEBI:15377"/>
        <dbReference type="ChEBI" id="CHEBI:29950"/>
        <dbReference type="ChEBI" id="CHEBI:30879"/>
        <dbReference type="ChEBI" id="CHEBI:35924"/>
        <dbReference type="ChEBI" id="CHEBI:50058"/>
        <dbReference type="EC" id="1.11.1.24"/>
    </reaction>
</comment>
<feature type="chain" id="PRO_5018145537" description="thioredoxin-dependent peroxiredoxin" evidence="12">
    <location>
        <begin position="23"/>
        <end position="187"/>
    </location>
</feature>
<dbReference type="GO" id="GO:0005737">
    <property type="term" value="C:cytoplasm"/>
    <property type="evidence" value="ECO:0007669"/>
    <property type="project" value="TreeGrafter"/>
</dbReference>
<feature type="domain" description="Thioredoxin" evidence="13">
    <location>
        <begin position="30"/>
        <end position="187"/>
    </location>
</feature>
<comment type="function">
    <text evidence="1">Thiol-specific peroxidase that catalyzes the reduction of hydrogen peroxide and organic hydroperoxides to water and alcohols, respectively. Plays a role in cell protection against oxidative stress by detoxifying peroxides and as sensor of hydrogen peroxide-mediated signaling events.</text>
</comment>
<keyword evidence="7" id="KW-0676">Redox-active center</keyword>
<evidence type="ECO:0000256" key="7">
    <source>
        <dbReference type="ARBA" id="ARBA00023284"/>
    </source>
</evidence>
<evidence type="ECO:0000313" key="14">
    <source>
        <dbReference type="EMBL" id="RMB01433.1"/>
    </source>
</evidence>
<gene>
    <name evidence="14" type="ORF">BXY39_3617</name>
</gene>
<keyword evidence="4" id="KW-0049">Antioxidant</keyword>
<dbReference type="PANTHER" id="PTHR42801:SF7">
    <property type="entry name" value="SLL1159 PROTEIN"/>
    <property type="match status" value="1"/>
</dbReference>
<dbReference type="SUPFAM" id="SSF52833">
    <property type="entry name" value="Thioredoxin-like"/>
    <property type="match status" value="1"/>
</dbReference>
<evidence type="ECO:0000256" key="8">
    <source>
        <dbReference type="ARBA" id="ARBA00032824"/>
    </source>
</evidence>
<keyword evidence="15" id="KW-1185">Reference proteome</keyword>
<sequence length="187" mass="20460">MLRRASFLLVLISGLTSVAAMASDLSDLGPAIGSKIPHDLTAPDQEGVEQSFNTLTGEKGAVLVFFRSAKWCPFCQKQLIQMQAAQSGIKARGYKLIAISYDTVPQLAQFAGKRKIGYTLLSDQGSRIIDAFGIRNDTYASDHYAYGVPYPLILVVDSTGLVRAKLWEESYRDRPETVVILEAIDGL</sequence>
<evidence type="ECO:0000313" key="15">
    <source>
        <dbReference type="Proteomes" id="UP000271227"/>
    </source>
</evidence>
<dbReference type="EMBL" id="REFR01000016">
    <property type="protein sequence ID" value="RMB01433.1"/>
    <property type="molecule type" value="Genomic_DNA"/>
</dbReference>
<comment type="similarity">
    <text evidence="9">Belongs to the peroxiredoxin family. BCP/PrxQ subfamily.</text>
</comment>
<dbReference type="RefSeq" id="WP_121940257.1">
    <property type="nucleotide sequence ID" value="NZ_REFR01000016.1"/>
</dbReference>
<dbReference type="InterPro" id="IPR036249">
    <property type="entry name" value="Thioredoxin-like_sf"/>
</dbReference>
<dbReference type="Proteomes" id="UP000271227">
    <property type="component" value="Unassembled WGS sequence"/>
</dbReference>
<organism evidence="14 15">
    <name type="scientific">Eilatimonas milleporae</name>
    <dbReference type="NCBI Taxonomy" id="911205"/>
    <lineage>
        <taxon>Bacteria</taxon>
        <taxon>Pseudomonadati</taxon>
        <taxon>Pseudomonadota</taxon>
        <taxon>Alphaproteobacteria</taxon>
        <taxon>Kordiimonadales</taxon>
        <taxon>Kordiimonadaceae</taxon>
        <taxon>Eilatimonas</taxon>
    </lineage>
</organism>
<name>A0A3M0CEI4_9PROT</name>
<dbReference type="GO" id="GO:0008379">
    <property type="term" value="F:thioredoxin peroxidase activity"/>
    <property type="evidence" value="ECO:0007669"/>
    <property type="project" value="TreeGrafter"/>
</dbReference>
<evidence type="ECO:0000256" key="11">
    <source>
        <dbReference type="ARBA" id="ARBA00049091"/>
    </source>
</evidence>
<dbReference type="PANTHER" id="PTHR42801">
    <property type="entry name" value="THIOREDOXIN-DEPENDENT PEROXIDE REDUCTASE"/>
    <property type="match status" value="1"/>
</dbReference>
<evidence type="ECO:0000256" key="2">
    <source>
        <dbReference type="ARBA" id="ARBA00013017"/>
    </source>
</evidence>
<dbReference type="Gene3D" id="3.40.30.10">
    <property type="entry name" value="Glutaredoxin"/>
    <property type="match status" value="1"/>
</dbReference>
<evidence type="ECO:0000256" key="3">
    <source>
        <dbReference type="ARBA" id="ARBA00022559"/>
    </source>
</evidence>
<dbReference type="InterPro" id="IPR050924">
    <property type="entry name" value="Peroxiredoxin_BCP/PrxQ"/>
</dbReference>
<dbReference type="OrthoDB" id="9809746at2"/>